<dbReference type="Gene3D" id="3.10.10.10">
    <property type="entry name" value="HIV Type 1 Reverse Transcriptase, subunit A, domain 1"/>
    <property type="match status" value="1"/>
</dbReference>
<evidence type="ECO:0000313" key="2">
    <source>
        <dbReference type="EMBL" id="GJS69730.1"/>
    </source>
</evidence>
<dbReference type="PANTHER" id="PTHR24559:SF444">
    <property type="entry name" value="REVERSE TRANSCRIPTASE DOMAIN-CONTAINING PROTEIN"/>
    <property type="match status" value="1"/>
</dbReference>
<accession>A0ABQ4XY58</accession>
<feature type="region of interest" description="Disordered" evidence="1">
    <location>
        <begin position="158"/>
        <end position="187"/>
    </location>
</feature>
<name>A0ABQ4XY58_9ASTR</name>
<dbReference type="EMBL" id="BQNB010009883">
    <property type="protein sequence ID" value="GJS69730.1"/>
    <property type="molecule type" value="Genomic_DNA"/>
</dbReference>
<keyword evidence="3" id="KW-1185">Reference proteome</keyword>
<dbReference type="PANTHER" id="PTHR24559">
    <property type="entry name" value="TRANSPOSON TY3-I GAG-POL POLYPROTEIN"/>
    <property type="match status" value="1"/>
</dbReference>
<comment type="caution">
    <text evidence="2">The sequence shown here is derived from an EMBL/GenBank/DDBJ whole genome shotgun (WGS) entry which is preliminary data.</text>
</comment>
<evidence type="ECO:0008006" key="4">
    <source>
        <dbReference type="Google" id="ProtNLM"/>
    </source>
</evidence>
<dbReference type="SUPFAM" id="SSF56672">
    <property type="entry name" value="DNA/RNA polymerases"/>
    <property type="match status" value="1"/>
</dbReference>
<organism evidence="2 3">
    <name type="scientific">Tanacetum coccineum</name>
    <dbReference type="NCBI Taxonomy" id="301880"/>
    <lineage>
        <taxon>Eukaryota</taxon>
        <taxon>Viridiplantae</taxon>
        <taxon>Streptophyta</taxon>
        <taxon>Embryophyta</taxon>
        <taxon>Tracheophyta</taxon>
        <taxon>Spermatophyta</taxon>
        <taxon>Magnoliopsida</taxon>
        <taxon>eudicotyledons</taxon>
        <taxon>Gunneridae</taxon>
        <taxon>Pentapetalae</taxon>
        <taxon>asterids</taxon>
        <taxon>campanulids</taxon>
        <taxon>Asterales</taxon>
        <taxon>Asteraceae</taxon>
        <taxon>Asteroideae</taxon>
        <taxon>Anthemideae</taxon>
        <taxon>Anthemidinae</taxon>
        <taxon>Tanacetum</taxon>
    </lineage>
</organism>
<reference evidence="2" key="1">
    <citation type="journal article" date="2022" name="Int. J. Mol. Sci.">
        <title>Draft Genome of Tanacetum Coccineum: Genomic Comparison of Closely Related Tanacetum-Family Plants.</title>
        <authorList>
            <person name="Yamashiro T."/>
            <person name="Shiraishi A."/>
            <person name="Nakayama K."/>
            <person name="Satake H."/>
        </authorList>
    </citation>
    <scope>NUCLEOTIDE SEQUENCE</scope>
</reference>
<feature type="compositionally biased region" description="Low complexity" evidence="1">
    <location>
        <begin position="170"/>
        <end position="187"/>
    </location>
</feature>
<sequence length="302" mass="34272">MLNPFKTSIEEPPELELKELPSHLEYAFLEKDNKLPVIISKDLKDDEKVKLIEVLKAHKKPVYKCKEKGQPKNTEVIKKEVIKLLDAGLIYPISDSPWVSQVHCVPKKGGMTVVMNDDNELIPTRLVTGWRVCIDYRKLNDATRKDHFPLPFMDQVESLPSSTPVDQDAPSLSTSQTPQASQSPVTSPGIVEEFHDIEVAHLNNDPFFGIPIPEPTSEESSSRDVITTNVHSVNQPPEYLTKWTKDHPLDNVIGNPSRPVSTRHQLQNEALFCYFDAFLSFVEPNNYKEALKESCWIEAMQE</sequence>
<dbReference type="InterPro" id="IPR053134">
    <property type="entry name" value="RNA-dir_DNA_polymerase"/>
</dbReference>
<reference evidence="2" key="2">
    <citation type="submission" date="2022-01" db="EMBL/GenBank/DDBJ databases">
        <authorList>
            <person name="Yamashiro T."/>
            <person name="Shiraishi A."/>
            <person name="Satake H."/>
            <person name="Nakayama K."/>
        </authorList>
    </citation>
    <scope>NUCLEOTIDE SEQUENCE</scope>
</reference>
<gene>
    <name evidence="2" type="ORF">Tco_0702571</name>
</gene>
<evidence type="ECO:0000256" key="1">
    <source>
        <dbReference type="SAM" id="MobiDB-lite"/>
    </source>
</evidence>
<dbReference type="Proteomes" id="UP001151760">
    <property type="component" value="Unassembled WGS sequence"/>
</dbReference>
<dbReference type="InterPro" id="IPR043502">
    <property type="entry name" value="DNA/RNA_pol_sf"/>
</dbReference>
<proteinExistence type="predicted"/>
<protein>
    <recommendedName>
        <fullName evidence="4">Reverse transcriptase domain-containing protein</fullName>
    </recommendedName>
</protein>
<evidence type="ECO:0000313" key="3">
    <source>
        <dbReference type="Proteomes" id="UP001151760"/>
    </source>
</evidence>